<feature type="binding site" evidence="13">
    <location>
        <position position="329"/>
    </location>
    <ligand>
        <name>substrate</name>
        <note>ligand shared with subunit alpha</note>
    </ligand>
</feature>
<keyword evidence="3 13" id="KW-0816">Tricarboxylic acid cycle</keyword>
<keyword evidence="5 13" id="KW-0479">Metal-binding</keyword>
<feature type="binding site" evidence="13">
    <location>
        <position position="104"/>
    </location>
    <ligand>
        <name>ATP</name>
        <dbReference type="ChEBI" id="CHEBI:30616"/>
    </ligand>
</feature>
<dbReference type="Pfam" id="PF00549">
    <property type="entry name" value="Ligase_CoA"/>
    <property type="match status" value="1"/>
</dbReference>
<evidence type="ECO:0000256" key="6">
    <source>
        <dbReference type="ARBA" id="ARBA00022741"/>
    </source>
</evidence>
<evidence type="ECO:0000256" key="2">
    <source>
        <dbReference type="ARBA" id="ARBA00005064"/>
    </source>
</evidence>
<dbReference type="OrthoDB" id="1552at2759"/>
<dbReference type="GO" id="GO:0004775">
    <property type="term" value="F:succinate-CoA ligase (ADP-forming) activity"/>
    <property type="evidence" value="ECO:0007669"/>
    <property type="project" value="UniProtKB-UniRule"/>
</dbReference>
<reference evidence="16 17" key="1">
    <citation type="journal article" date="2018" name="Sci. Rep.">
        <title>Comparative analysis of the Pocillopora damicornis genome highlights role of immune system in coral evolution.</title>
        <authorList>
            <person name="Cunning R."/>
            <person name="Bay R.A."/>
            <person name="Gillette P."/>
            <person name="Baker A.C."/>
            <person name="Traylor-Knowles N."/>
        </authorList>
    </citation>
    <scope>NUCLEOTIDE SEQUENCE [LARGE SCALE GENOMIC DNA]</scope>
    <source>
        <strain evidence="16">RSMAS</strain>
        <tissue evidence="16">Whole animal</tissue>
    </source>
</reference>
<evidence type="ECO:0000256" key="4">
    <source>
        <dbReference type="ARBA" id="ARBA00022598"/>
    </source>
</evidence>
<dbReference type="PANTHER" id="PTHR11815:SF1">
    <property type="entry name" value="SUCCINATE--COA LIGASE [ADP-FORMING] SUBUNIT BETA, MITOCHONDRIAL"/>
    <property type="match status" value="1"/>
</dbReference>
<comment type="subcellular location">
    <subcellularLocation>
        <location evidence="1 13">Mitochondrion</location>
    </subcellularLocation>
</comment>
<comment type="subunit">
    <text evidence="13">Heterodimer of an alpha and a beta subunit. The beta subunit determines specificity for ATP.</text>
</comment>
<keyword evidence="17" id="KW-1185">Reference proteome</keyword>
<feature type="site" description="Important for substrate specificity" evidence="13">
    <location>
        <position position="168"/>
    </location>
</feature>
<keyword evidence="7 13" id="KW-0067">ATP-binding</keyword>
<dbReference type="FunFam" id="3.40.50.261:FF:000001">
    <property type="entry name" value="Succinate--CoA ligase [ADP-forming] subunit beta"/>
    <property type="match status" value="1"/>
</dbReference>
<dbReference type="AlphaFoldDB" id="A0A3M6V0I6"/>
<dbReference type="InterPro" id="IPR013815">
    <property type="entry name" value="ATP_grasp_subdomain_1"/>
</dbReference>
<evidence type="ECO:0000313" key="17">
    <source>
        <dbReference type="Proteomes" id="UP000275408"/>
    </source>
</evidence>
<comment type="catalytic activity">
    <reaction evidence="11 13">
        <text>succinate + ATP + CoA = succinyl-CoA + ADP + phosphate</text>
        <dbReference type="Rhea" id="RHEA:17661"/>
        <dbReference type="ChEBI" id="CHEBI:30031"/>
        <dbReference type="ChEBI" id="CHEBI:30616"/>
        <dbReference type="ChEBI" id="CHEBI:43474"/>
        <dbReference type="ChEBI" id="CHEBI:57287"/>
        <dbReference type="ChEBI" id="CHEBI:57292"/>
        <dbReference type="ChEBI" id="CHEBI:456216"/>
        <dbReference type="EC" id="6.2.1.5"/>
    </reaction>
</comment>
<keyword evidence="10 13" id="KW-0496">Mitochondrion</keyword>
<proteinExistence type="inferred from homology"/>
<dbReference type="FunFam" id="3.30.470.20:FF:000002">
    <property type="entry name" value="Succinate--CoA ligase [ADP-forming] subunit beta"/>
    <property type="match status" value="1"/>
</dbReference>
<dbReference type="HAMAP" id="MF_03220">
    <property type="entry name" value="Succ_CoA_betaA_euk"/>
    <property type="match status" value="1"/>
</dbReference>
<keyword evidence="4 13" id="KW-0436">Ligase</keyword>
<keyword evidence="6 13" id="KW-0547">Nucleotide-binding</keyword>
<feature type="domain" description="ATP-grasp fold succinyl-CoA synthetase-type" evidence="15">
    <location>
        <begin position="98"/>
        <end position="267"/>
    </location>
</feature>
<feature type="domain" description="ATP-citrate synthase/succinyl-CoA ligase C-terminal" evidence="14">
    <location>
        <begin position="327"/>
        <end position="447"/>
    </location>
</feature>
<dbReference type="PIRSF" id="PIRSF001554">
    <property type="entry name" value="SucCS_beta"/>
    <property type="match status" value="1"/>
</dbReference>
<evidence type="ECO:0000256" key="5">
    <source>
        <dbReference type="ARBA" id="ARBA00022723"/>
    </source>
</evidence>
<dbReference type="UniPathway" id="UPA00223">
    <property type="reaction ID" value="UER00999"/>
</dbReference>
<dbReference type="NCBIfam" id="NF001913">
    <property type="entry name" value="PRK00696.1"/>
    <property type="match status" value="1"/>
</dbReference>
<dbReference type="Gene3D" id="3.30.1490.20">
    <property type="entry name" value="ATP-grasp fold, A domain"/>
    <property type="match status" value="1"/>
</dbReference>
<dbReference type="InterPro" id="IPR017866">
    <property type="entry name" value="Succ-CoA_synthase_bsu_CS"/>
</dbReference>
<feature type="binding site" evidence="13">
    <location>
        <position position="278"/>
    </location>
    <ligand>
        <name>Mg(2+)</name>
        <dbReference type="ChEBI" id="CHEBI:18420"/>
    </ligand>
</feature>
<dbReference type="GO" id="GO:0005524">
    <property type="term" value="F:ATP binding"/>
    <property type="evidence" value="ECO:0007669"/>
    <property type="project" value="UniProtKB-UniRule"/>
</dbReference>
<dbReference type="GO" id="GO:0006104">
    <property type="term" value="P:succinyl-CoA metabolic process"/>
    <property type="evidence" value="ECO:0007669"/>
    <property type="project" value="TreeGrafter"/>
</dbReference>
<evidence type="ECO:0000256" key="11">
    <source>
        <dbReference type="ARBA" id="ARBA00050456"/>
    </source>
</evidence>
<dbReference type="EC" id="6.2.1.5" evidence="13"/>
<evidence type="ECO:0000256" key="12">
    <source>
        <dbReference type="ARBA" id="ARBA00054304"/>
    </source>
</evidence>
<dbReference type="EMBL" id="RCHS01000345">
    <property type="protein sequence ID" value="RMX59456.1"/>
    <property type="molecule type" value="Genomic_DNA"/>
</dbReference>
<protein>
    <recommendedName>
        <fullName evidence="13">Succinate--CoA ligase [ADP-forming] subunit beta, mitochondrial</fullName>
        <ecNumber evidence="13">6.2.1.5</ecNumber>
    </recommendedName>
    <alternativeName>
        <fullName evidence="13">ATP-specific succinyl-CoA synthetase subunit beta</fullName>
        <shortName evidence="13">A-SCS</shortName>
    </alternativeName>
    <alternativeName>
        <fullName evidence="13">Succinyl-CoA synthetase beta-A chain</fullName>
        <shortName evidence="13">SCS-betaA</shortName>
    </alternativeName>
</protein>
<feature type="binding site" evidence="13">
    <location>
        <begin position="386"/>
        <end position="388"/>
    </location>
    <ligand>
        <name>substrate</name>
        <note>ligand shared with subunit alpha</note>
    </ligand>
</feature>
<evidence type="ECO:0000256" key="10">
    <source>
        <dbReference type="ARBA" id="ARBA00023128"/>
    </source>
</evidence>
<name>A0A3M6V0I6_POCDA</name>
<dbReference type="GO" id="GO:0006099">
    <property type="term" value="P:tricarboxylic acid cycle"/>
    <property type="evidence" value="ECO:0007669"/>
    <property type="project" value="UniProtKB-UniRule"/>
</dbReference>
<dbReference type="Gene3D" id="3.30.470.20">
    <property type="entry name" value="ATP-grasp fold, B domain"/>
    <property type="match status" value="1"/>
</dbReference>
<dbReference type="SUPFAM" id="SSF56059">
    <property type="entry name" value="Glutathione synthetase ATP-binding domain-like"/>
    <property type="match status" value="1"/>
</dbReference>
<comment type="function">
    <text evidence="12 13">ATP-specific succinyl-CoA synthetase functions in the citric acid cycle (TCA), coupling the hydrolysis of succinyl-CoA to the synthesis of ATP and thus represents the only step of substrate-level phosphorylation in the TCA. The beta subunit provides nucleotide specificity of the enzyme and binds the substrate succinate, while the binding sites for coenzyme A and phosphate are found in the alpha subunit.</text>
</comment>
<dbReference type="NCBIfam" id="TIGR01016">
    <property type="entry name" value="sucCoAbeta"/>
    <property type="match status" value="1"/>
</dbReference>
<evidence type="ECO:0000313" key="16">
    <source>
        <dbReference type="EMBL" id="RMX59456.1"/>
    </source>
</evidence>
<dbReference type="Proteomes" id="UP000275408">
    <property type="component" value="Unassembled WGS sequence"/>
</dbReference>
<dbReference type="GO" id="GO:0005739">
    <property type="term" value="C:mitochondrion"/>
    <property type="evidence" value="ECO:0007669"/>
    <property type="project" value="UniProtKB-SubCell"/>
</dbReference>
<dbReference type="HAMAP" id="MF_00558">
    <property type="entry name" value="Succ_CoA_beta"/>
    <property type="match status" value="1"/>
</dbReference>
<dbReference type="InterPro" id="IPR016102">
    <property type="entry name" value="Succinyl-CoA_synth-like"/>
</dbReference>
<dbReference type="Pfam" id="PF08442">
    <property type="entry name" value="ATP-grasp_2"/>
    <property type="match status" value="1"/>
</dbReference>
<comment type="caution">
    <text evidence="16">The sequence shown here is derived from an EMBL/GenBank/DDBJ whole genome shotgun (WGS) entry which is preliminary data.</text>
</comment>
<evidence type="ECO:0000256" key="9">
    <source>
        <dbReference type="ARBA" id="ARBA00022946"/>
    </source>
</evidence>
<dbReference type="FunFam" id="3.30.1490.20:FF:000040">
    <property type="entry name" value="Succinate--CoA ligase [ADP-forming] subunit beta mitochondrial"/>
    <property type="match status" value="1"/>
</dbReference>
<feature type="binding site" evidence="13">
    <location>
        <position position="264"/>
    </location>
    <ligand>
        <name>Mg(2+)</name>
        <dbReference type="ChEBI" id="CHEBI:18420"/>
    </ligand>
</feature>
<keyword evidence="8 13" id="KW-0460">Magnesium</keyword>
<evidence type="ECO:0000259" key="14">
    <source>
        <dbReference type="Pfam" id="PF00549"/>
    </source>
</evidence>
<dbReference type="InterPro" id="IPR005809">
    <property type="entry name" value="Succ_CoA_ligase-like_bsu"/>
</dbReference>
<dbReference type="PROSITE" id="PS01217">
    <property type="entry name" value="SUCCINYL_COA_LIG_3"/>
    <property type="match status" value="1"/>
</dbReference>
<gene>
    <name evidence="16" type="ORF">pdam_00015654</name>
</gene>
<evidence type="ECO:0000256" key="1">
    <source>
        <dbReference type="ARBA" id="ARBA00004173"/>
    </source>
</evidence>
<evidence type="ECO:0000259" key="15">
    <source>
        <dbReference type="Pfam" id="PF08442"/>
    </source>
</evidence>
<evidence type="ECO:0000256" key="8">
    <source>
        <dbReference type="ARBA" id="ARBA00022842"/>
    </source>
</evidence>
<dbReference type="STRING" id="46731.A0A3M6V0I6"/>
<dbReference type="GO" id="GO:0042709">
    <property type="term" value="C:succinate-CoA ligase complex"/>
    <property type="evidence" value="ECO:0007669"/>
    <property type="project" value="TreeGrafter"/>
</dbReference>
<feature type="binding site" evidence="13">
    <location>
        <begin position="111"/>
        <end position="113"/>
    </location>
    <ligand>
        <name>ATP</name>
        <dbReference type="ChEBI" id="CHEBI:30616"/>
    </ligand>
</feature>
<comment type="similarity">
    <text evidence="13">Belongs to the succinate/malate CoA ligase beta subunit family. ATP-specific subunit beta subfamily.</text>
</comment>
<keyword evidence="9" id="KW-0809">Transit peptide</keyword>
<evidence type="ECO:0000256" key="13">
    <source>
        <dbReference type="HAMAP-Rule" id="MF_03220"/>
    </source>
</evidence>
<dbReference type="SUPFAM" id="SSF52210">
    <property type="entry name" value="Succinyl-CoA synthetase domains"/>
    <property type="match status" value="1"/>
</dbReference>
<dbReference type="InterPro" id="IPR034723">
    <property type="entry name" value="Succ_CoA_betaA_euk"/>
</dbReference>
<sequence>MAAALNGFRKLCVGGLRSQTRLLPRVLGVNGCQHQQNRNLSLHEHYSMKLLQEAGILIPQGGVARTPEQAYEIATTLVQGDRMSGRLVFKDNAGIESDSDLVVKAQVLAGGRGKGTFEGGLKGGVRIVFSPDEAKEMASRMLGKKLFTKQTGEQGRICNDVYICERLYARREYYFAIALERAFKGPVLVGSQQGGVDIEQVAKESPEAIIKFGVDIMQGLSKSDALEFAKKMGFSESCADQAADFIVRLYDLFIEKDATLIEINPMSEDVLGRVVCMDAKVLFDDNAEFRQPEVFQLKDWSQEDEREVEAGKANLNYIGLDGSIGCLVNGAGLAMATMDIIKLHGGEPANFLDVGGGATIQQVMAAFKIISDDKKVHATLVNIFGGIMRCDVIAEGIIAAARELELNIPIVVRLQGTRVDDAKALIAASGLRIIACDDLEEAAEMVVRLSNIVELARSVKMRVNFELPI</sequence>
<accession>A0A3M6V0I6</accession>
<comment type="cofactor">
    <cofactor evidence="13">
        <name>Mg(2+)</name>
        <dbReference type="ChEBI" id="CHEBI:18420"/>
    </cofactor>
    <text evidence="13">Binds 1 Mg(2+) ion per subunit.</text>
</comment>
<dbReference type="GO" id="GO:0000287">
    <property type="term" value="F:magnesium ion binding"/>
    <property type="evidence" value="ECO:0007669"/>
    <property type="project" value="UniProtKB-UniRule"/>
</dbReference>
<evidence type="ECO:0000256" key="3">
    <source>
        <dbReference type="ARBA" id="ARBA00022532"/>
    </source>
</evidence>
<organism evidence="16 17">
    <name type="scientific">Pocillopora damicornis</name>
    <name type="common">Cauliflower coral</name>
    <name type="synonym">Millepora damicornis</name>
    <dbReference type="NCBI Taxonomy" id="46731"/>
    <lineage>
        <taxon>Eukaryota</taxon>
        <taxon>Metazoa</taxon>
        <taxon>Cnidaria</taxon>
        <taxon>Anthozoa</taxon>
        <taxon>Hexacorallia</taxon>
        <taxon>Scleractinia</taxon>
        <taxon>Astrocoeniina</taxon>
        <taxon>Pocilloporidae</taxon>
        <taxon>Pocillopora</taxon>
    </lineage>
</organism>
<dbReference type="Gene3D" id="3.40.50.261">
    <property type="entry name" value="Succinyl-CoA synthetase domains"/>
    <property type="match status" value="1"/>
</dbReference>
<dbReference type="InterPro" id="IPR005811">
    <property type="entry name" value="SUCC_ACL_C"/>
</dbReference>
<comment type="pathway">
    <text evidence="2 13">Carbohydrate metabolism; tricarboxylic acid cycle; succinate from succinyl-CoA (ligase route): step 1/1.</text>
</comment>
<evidence type="ECO:0000256" key="7">
    <source>
        <dbReference type="ARBA" id="ARBA00022840"/>
    </source>
</evidence>
<dbReference type="InterPro" id="IPR013650">
    <property type="entry name" value="ATP-grasp_succ-CoA_synth-type"/>
</dbReference>
<feature type="site" description="Important for substrate specificity" evidence="13">
    <location>
        <position position="100"/>
    </location>
</feature>
<dbReference type="PANTHER" id="PTHR11815">
    <property type="entry name" value="SUCCINYL-COA SYNTHETASE BETA CHAIN"/>
    <property type="match status" value="1"/>
</dbReference>